<accession>A0A2L2T3R7</accession>
<sequence length="76" mass="8558">MMLPERVLKTSISDNKGLSASCDGETGRRSISCRLMSEFVELKRKLICVACMTCMANLYPRLESLIISCTNIRQQI</sequence>
<reference evidence="2" key="1">
    <citation type="submission" date="2014-10" db="EMBL/GenBank/DDBJ databases">
        <authorList>
            <person name="King R."/>
        </authorList>
    </citation>
    <scope>NUCLEOTIDE SEQUENCE [LARGE SCALE GENOMIC DNA]</scope>
    <source>
        <strain evidence="2">A3/5</strain>
    </source>
</reference>
<protein>
    <submittedName>
        <fullName evidence="1">Uncharacterized protein</fullName>
    </submittedName>
</protein>
<dbReference type="EMBL" id="LN649229">
    <property type="protein sequence ID" value="CEI65394.1"/>
    <property type="molecule type" value="Genomic_DNA"/>
</dbReference>
<evidence type="ECO:0000313" key="1">
    <source>
        <dbReference type="EMBL" id="CEI65394.1"/>
    </source>
</evidence>
<organism evidence="1 2">
    <name type="scientific">Fusarium venenatum</name>
    <dbReference type="NCBI Taxonomy" id="56646"/>
    <lineage>
        <taxon>Eukaryota</taxon>
        <taxon>Fungi</taxon>
        <taxon>Dikarya</taxon>
        <taxon>Ascomycota</taxon>
        <taxon>Pezizomycotina</taxon>
        <taxon>Sordariomycetes</taxon>
        <taxon>Hypocreomycetidae</taxon>
        <taxon>Hypocreales</taxon>
        <taxon>Nectriaceae</taxon>
        <taxon>Fusarium</taxon>
    </lineage>
</organism>
<proteinExistence type="predicted"/>
<keyword evidence="2" id="KW-1185">Reference proteome</keyword>
<name>A0A2L2T3R7_9HYPO</name>
<dbReference type="Proteomes" id="UP000245910">
    <property type="component" value="Chromosome I"/>
</dbReference>
<dbReference type="AlphaFoldDB" id="A0A2L2T3R7"/>
<evidence type="ECO:0000313" key="2">
    <source>
        <dbReference type="Proteomes" id="UP000245910"/>
    </source>
</evidence>